<keyword evidence="3" id="KW-1185">Reference proteome</keyword>
<evidence type="ECO:0000313" key="3">
    <source>
        <dbReference type="Proteomes" id="UP001430953"/>
    </source>
</evidence>
<evidence type="ECO:0000313" key="2">
    <source>
        <dbReference type="EMBL" id="KAL0101277.1"/>
    </source>
</evidence>
<accession>A0AAW2EI38</accession>
<keyword evidence="1" id="KW-0812">Transmembrane</keyword>
<keyword evidence="1" id="KW-1133">Transmembrane helix</keyword>
<sequence length="183" mass="21041">MTYVISRIRRVPAESRPDFLAHPRRHLHQLLQSADRTPPRVSLANFPRQDYISSVTYYRPSCVLSRDEVARRGGKKLEKKRTIKRDPNVINIICKKCNPRKDTEQITGFIREQSSPVLEGEKKKKQNKKLIKLTRLSSANGETRVPAKCLVVLFAQISSATVAVAYYSYLGLKRYARAFLVHM</sequence>
<name>A0AAW2EI38_9HYME</name>
<feature type="transmembrane region" description="Helical" evidence="1">
    <location>
        <begin position="149"/>
        <end position="169"/>
    </location>
</feature>
<gene>
    <name evidence="2" type="ORF">PUN28_018816</name>
</gene>
<reference evidence="2 3" key="1">
    <citation type="submission" date="2023-03" db="EMBL/GenBank/DDBJ databases">
        <title>High recombination rates correlate with genetic variation in Cardiocondyla obscurior ants.</title>
        <authorList>
            <person name="Errbii M."/>
        </authorList>
    </citation>
    <scope>NUCLEOTIDE SEQUENCE [LARGE SCALE GENOMIC DNA]</scope>
    <source>
        <strain evidence="2">Alpha-2009</strain>
        <tissue evidence="2">Whole body</tissue>
    </source>
</reference>
<comment type="caution">
    <text evidence="2">The sequence shown here is derived from an EMBL/GenBank/DDBJ whole genome shotgun (WGS) entry which is preliminary data.</text>
</comment>
<dbReference type="AlphaFoldDB" id="A0AAW2EI38"/>
<dbReference type="Proteomes" id="UP001430953">
    <property type="component" value="Unassembled WGS sequence"/>
</dbReference>
<dbReference type="EMBL" id="JADYXP020000024">
    <property type="protein sequence ID" value="KAL0101277.1"/>
    <property type="molecule type" value="Genomic_DNA"/>
</dbReference>
<protein>
    <submittedName>
        <fullName evidence="2">Uncharacterized protein</fullName>
    </submittedName>
</protein>
<keyword evidence="1" id="KW-0472">Membrane</keyword>
<evidence type="ECO:0000256" key="1">
    <source>
        <dbReference type="SAM" id="Phobius"/>
    </source>
</evidence>
<proteinExistence type="predicted"/>
<organism evidence="2 3">
    <name type="scientific">Cardiocondyla obscurior</name>
    <dbReference type="NCBI Taxonomy" id="286306"/>
    <lineage>
        <taxon>Eukaryota</taxon>
        <taxon>Metazoa</taxon>
        <taxon>Ecdysozoa</taxon>
        <taxon>Arthropoda</taxon>
        <taxon>Hexapoda</taxon>
        <taxon>Insecta</taxon>
        <taxon>Pterygota</taxon>
        <taxon>Neoptera</taxon>
        <taxon>Endopterygota</taxon>
        <taxon>Hymenoptera</taxon>
        <taxon>Apocrita</taxon>
        <taxon>Aculeata</taxon>
        <taxon>Formicoidea</taxon>
        <taxon>Formicidae</taxon>
        <taxon>Myrmicinae</taxon>
        <taxon>Cardiocondyla</taxon>
    </lineage>
</organism>